<protein>
    <submittedName>
        <fullName evidence="2">Uncharacterized protein</fullName>
    </submittedName>
</protein>
<keyword evidence="3" id="KW-1185">Reference proteome</keyword>
<name>A0A368H1E6_ANCCA</name>
<feature type="transmembrane region" description="Helical" evidence="1">
    <location>
        <begin position="35"/>
        <end position="60"/>
    </location>
</feature>
<accession>A0A368H1E6</accession>
<comment type="caution">
    <text evidence="2">The sequence shown here is derived from an EMBL/GenBank/DDBJ whole genome shotgun (WGS) entry which is preliminary data.</text>
</comment>
<feature type="non-terminal residue" evidence="2">
    <location>
        <position position="1"/>
    </location>
</feature>
<dbReference type="Proteomes" id="UP000252519">
    <property type="component" value="Unassembled WGS sequence"/>
</dbReference>
<evidence type="ECO:0000313" key="3">
    <source>
        <dbReference type="Proteomes" id="UP000252519"/>
    </source>
</evidence>
<organism evidence="2 3">
    <name type="scientific">Ancylostoma caninum</name>
    <name type="common">Dog hookworm</name>
    <dbReference type="NCBI Taxonomy" id="29170"/>
    <lineage>
        <taxon>Eukaryota</taxon>
        <taxon>Metazoa</taxon>
        <taxon>Ecdysozoa</taxon>
        <taxon>Nematoda</taxon>
        <taxon>Chromadorea</taxon>
        <taxon>Rhabditida</taxon>
        <taxon>Rhabditina</taxon>
        <taxon>Rhabditomorpha</taxon>
        <taxon>Strongyloidea</taxon>
        <taxon>Ancylostomatidae</taxon>
        <taxon>Ancylostomatinae</taxon>
        <taxon>Ancylostoma</taxon>
    </lineage>
</organism>
<reference evidence="2 3" key="1">
    <citation type="submission" date="2014-10" db="EMBL/GenBank/DDBJ databases">
        <title>Draft genome of the hookworm Ancylostoma caninum.</title>
        <authorList>
            <person name="Mitreva M."/>
        </authorList>
    </citation>
    <scope>NUCLEOTIDE SEQUENCE [LARGE SCALE GENOMIC DNA]</scope>
    <source>
        <strain evidence="2 3">Baltimore</strain>
    </source>
</reference>
<dbReference type="OrthoDB" id="5875734at2759"/>
<dbReference type="AlphaFoldDB" id="A0A368H1E6"/>
<keyword evidence="1" id="KW-0472">Membrane</keyword>
<dbReference type="EMBL" id="JOJR01000032">
    <property type="protein sequence ID" value="RCN49598.1"/>
    <property type="molecule type" value="Genomic_DNA"/>
</dbReference>
<proteinExistence type="predicted"/>
<gene>
    <name evidence="2" type="ORF">ANCCAN_04370</name>
</gene>
<evidence type="ECO:0000256" key="1">
    <source>
        <dbReference type="SAM" id="Phobius"/>
    </source>
</evidence>
<keyword evidence="1" id="KW-1133">Transmembrane helix</keyword>
<evidence type="ECO:0000313" key="2">
    <source>
        <dbReference type="EMBL" id="RCN49598.1"/>
    </source>
</evidence>
<sequence>ASVTDFSPQCENLLIIWNGLGKYVCRWIAEPAQGLWVACMFCAVGSIAIYHAFFNTARFLQDYAESTRQLYRHRRRRRKKIFLGLETPWLHGTVANAIDF</sequence>
<keyword evidence="1" id="KW-0812">Transmembrane</keyword>